<protein>
    <submittedName>
        <fullName evidence="2">Uncharacterized protein</fullName>
    </submittedName>
</protein>
<dbReference type="Proteomes" id="UP001182303">
    <property type="component" value="Unassembled WGS sequence"/>
</dbReference>
<feature type="transmembrane region" description="Helical" evidence="1">
    <location>
        <begin position="60"/>
        <end position="77"/>
    </location>
</feature>
<feature type="transmembrane region" description="Helical" evidence="1">
    <location>
        <begin position="89"/>
        <end position="110"/>
    </location>
</feature>
<keyword evidence="1" id="KW-0812">Transmembrane</keyword>
<dbReference type="AlphaFoldDB" id="A0AAE4FLC6"/>
<dbReference type="EMBL" id="JARUIS010000014">
    <property type="protein sequence ID" value="MDS1003933.1"/>
    <property type="molecule type" value="Genomic_DNA"/>
</dbReference>
<dbReference type="RefSeq" id="WP_053467977.1">
    <property type="nucleotide sequence ID" value="NZ_JARUIS010000014.1"/>
</dbReference>
<evidence type="ECO:0000256" key="1">
    <source>
        <dbReference type="SAM" id="Phobius"/>
    </source>
</evidence>
<evidence type="ECO:0000313" key="3">
    <source>
        <dbReference type="Proteomes" id="UP001182303"/>
    </source>
</evidence>
<feature type="transmembrane region" description="Helical" evidence="1">
    <location>
        <begin position="6"/>
        <end position="25"/>
    </location>
</feature>
<feature type="transmembrane region" description="Helical" evidence="1">
    <location>
        <begin position="125"/>
        <end position="144"/>
    </location>
</feature>
<evidence type="ECO:0000313" key="2">
    <source>
        <dbReference type="EMBL" id="MDS1003933.1"/>
    </source>
</evidence>
<organism evidence="2 3">
    <name type="scientific">Clostridium sporogenes</name>
    <dbReference type="NCBI Taxonomy" id="1509"/>
    <lineage>
        <taxon>Bacteria</taxon>
        <taxon>Bacillati</taxon>
        <taxon>Bacillota</taxon>
        <taxon>Clostridia</taxon>
        <taxon>Eubacteriales</taxon>
        <taxon>Clostridiaceae</taxon>
        <taxon>Clostridium</taxon>
    </lineage>
</organism>
<gene>
    <name evidence="2" type="ORF">P9J83_10545</name>
</gene>
<sequence length="150" mass="17325">MLKLSVVEFVARAVPEAFLLIFAIYTFSNTRINKKRYLLSSFLMIIMIFIIRSLPISYGIHTILSIMVLVLLSYIINKIDVITAVKSTIITIIFQFVCEGINIFIIQYVLKDDMNYIFNNANLKTIYGIPSLTIFTCIVLLLYIRLLKKE</sequence>
<comment type="caution">
    <text evidence="2">The sequence shown here is derived from an EMBL/GenBank/DDBJ whole genome shotgun (WGS) entry which is preliminary data.</text>
</comment>
<keyword evidence="1" id="KW-1133">Transmembrane helix</keyword>
<proteinExistence type="predicted"/>
<feature type="transmembrane region" description="Helical" evidence="1">
    <location>
        <begin position="37"/>
        <end position="54"/>
    </location>
</feature>
<reference evidence="2" key="1">
    <citation type="submission" date="2023-04" db="EMBL/GenBank/DDBJ databases">
        <title>Assessment of the microbiological origin of a defect in Grana Padano cheese.</title>
        <authorList>
            <person name="Zago M."/>
            <person name="Rossetti L."/>
            <person name="Bonvini B."/>
            <person name="Carminati D."/>
            <person name="Giraffa G."/>
        </authorList>
    </citation>
    <scope>NUCLEOTIDE SEQUENCE</scope>
    <source>
        <strain evidence="2">4990</strain>
    </source>
</reference>
<keyword evidence="1" id="KW-0472">Membrane</keyword>
<accession>A0AAE4FLC6</accession>
<name>A0AAE4FLC6_CLOSG</name>